<protein>
    <recommendedName>
        <fullName evidence="4">DUF5681 domain-containing protein</fullName>
    </recommendedName>
</protein>
<evidence type="ECO:0000313" key="3">
    <source>
        <dbReference type="Proteomes" id="UP000034952"/>
    </source>
</evidence>
<name>A0A0G0DTY2_9BACT</name>
<gene>
    <name evidence="2" type="ORF">UR64_C0006G0007</name>
</gene>
<accession>A0A0G0DTY2</accession>
<evidence type="ECO:0008006" key="4">
    <source>
        <dbReference type="Google" id="ProtNLM"/>
    </source>
</evidence>
<organism evidence="2 3">
    <name type="scientific">Candidatus Nomurabacteria bacterium GW2011_GWE1_35_16</name>
    <dbReference type="NCBI Taxonomy" id="1618761"/>
    <lineage>
        <taxon>Bacteria</taxon>
        <taxon>Candidatus Nomuraibacteriota</taxon>
    </lineage>
</organism>
<dbReference type="EMBL" id="LBPY01000006">
    <property type="protein sequence ID" value="KKP66480.1"/>
    <property type="molecule type" value="Genomic_DNA"/>
</dbReference>
<dbReference type="AlphaFoldDB" id="A0A0G0DTY2"/>
<feature type="compositionally biased region" description="Polar residues" evidence="1">
    <location>
        <begin position="11"/>
        <end position="21"/>
    </location>
</feature>
<evidence type="ECO:0000313" key="2">
    <source>
        <dbReference type="EMBL" id="KKP66480.1"/>
    </source>
</evidence>
<dbReference type="Proteomes" id="UP000034952">
    <property type="component" value="Unassembled WGS sequence"/>
</dbReference>
<feature type="compositionally biased region" description="Basic and acidic residues" evidence="1">
    <location>
        <begin position="1"/>
        <end position="10"/>
    </location>
</feature>
<reference evidence="2 3" key="1">
    <citation type="journal article" date="2015" name="Nature">
        <title>rRNA introns, odd ribosomes, and small enigmatic genomes across a large radiation of phyla.</title>
        <authorList>
            <person name="Brown C.T."/>
            <person name="Hug L.A."/>
            <person name="Thomas B.C."/>
            <person name="Sharon I."/>
            <person name="Castelle C.J."/>
            <person name="Singh A."/>
            <person name="Wilkins M.J."/>
            <person name="Williams K.H."/>
            <person name="Banfield J.F."/>
        </authorList>
    </citation>
    <scope>NUCLEOTIDE SEQUENCE [LARGE SCALE GENOMIC DNA]</scope>
</reference>
<proteinExistence type="predicted"/>
<sequence>MTKDTEKFNDEQNTITGQPPVNTGVLRDEFGKILPGSKSLNPNGAPKGKKHLSTLLRQALEKQSDIEIDGKYITYAEAIISNLLKIATKAPDREAIKGIAEVFDRDEGKARGSLNIDPDNEVEGIDITIVHTDTVSYNRKLNNQK</sequence>
<comment type="caution">
    <text evidence="2">The sequence shown here is derived from an EMBL/GenBank/DDBJ whole genome shotgun (WGS) entry which is preliminary data.</text>
</comment>
<feature type="region of interest" description="Disordered" evidence="1">
    <location>
        <begin position="1"/>
        <end position="26"/>
    </location>
</feature>
<evidence type="ECO:0000256" key="1">
    <source>
        <dbReference type="SAM" id="MobiDB-lite"/>
    </source>
</evidence>